<dbReference type="SUPFAM" id="SSF55729">
    <property type="entry name" value="Acyl-CoA N-acyltransferases (Nat)"/>
    <property type="match status" value="1"/>
</dbReference>
<dbReference type="Proteomes" id="UP000244911">
    <property type="component" value="Unassembled WGS sequence"/>
</dbReference>
<feature type="domain" description="N-acetyltransferase" evidence="3">
    <location>
        <begin position="1"/>
        <end position="140"/>
    </location>
</feature>
<dbReference type="InterPro" id="IPR000182">
    <property type="entry name" value="GNAT_dom"/>
</dbReference>
<proteinExistence type="predicted"/>
<dbReference type="OrthoDB" id="9804026at2"/>
<dbReference type="CDD" id="cd04301">
    <property type="entry name" value="NAT_SF"/>
    <property type="match status" value="1"/>
</dbReference>
<dbReference type="RefSeq" id="WP_108856905.1">
    <property type="nucleotide sequence ID" value="NZ_OMOI01000001.1"/>
</dbReference>
<dbReference type="Gene3D" id="3.40.630.30">
    <property type="match status" value="1"/>
</dbReference>
<dbReference type="InterPro" id="IPR016181">
    <property type="entry name" value="Acyl_CoA_acyltransferase"/>
</dbReference>
<reference evidence="5" key="1">
    <citation type="submission" date="2018-03" db="EMBL/GenBank/DDBJ databases">
        <authorList>
            <person name="Rodrigo-Torres L."/>
            <person name="Arahal R. D."/>
            <person name="Lucena T."/>
        </authorList>
    </citation>
    <scope>NUCLEOTIDE SEQUENCE [LARGE SCALE GENOMIC DNA]</scope>
    <source>
        <strain evidence="5">CECT 8811</strain>
    </source>
</reference>
<dbReference type="PROSITE" id="PS51186">
    <property type="entry name" value="GNAT"/>
    <property type="match status" value="1"/>
</dbReference>
<protein>
    <submittedName>
        <fullName evidence="4">N-alpha-acetyltransferase RimI</fullName>
        <ecNumber evidence="4">2.3.1.255</ecNumber>
    </submittedName>
</protein>
<evidence type="ECO:0000259" key="3">
    <source>
        <dbReference type="PROSITE" id="PS51186"/>
    </source>
</evidence>
<dbReference type="EMBL" id="OMOI01000001">
    <property type="protein sequence ID" value="SPF76940.1"/>
    <property type="molecule type" value="Genomic_DNA"/>
</dbReference>
<organism evidence="4 5">
    <name type="scientific">Aliiroseovarius pelagivivens</name>
    <dbReference type="NCBI Taxonomy" id="1639690"/>
    <lineage>
        <taxon>Bacteria</taxon>
        <taxon>Pseudomonadati</taxon>
        <taxon>Pseudomonadota</taxon>
        <taxon>Alphaproteobacteria</taxon>
        <taxon>Rhodobacterales</taxon>
        <taxon>Paracoccaceae</taxon>
        <taxon>Aliiroseovarius</taxon>
    </lineage>
</organism>
<dbReference type="EC" id="2.3.1.255" evidence="4"/>
<dbReference type="InterPro" id="IPR050680">
    <property type="entry name" value="YpeA/RimI_acetyltransf"/>
</dbReference>
<gene>
    <name evidence="4" type="primary">rimI</name>
    <name evidence="4" type="ORF">ALP8811_01957</name>
</gene>
<dbReference type="PANTHER" id="PTHR43420">
    <property type="entry name" value="ACETYLTRANSFERASE"/>
    <property type="match status" value="1"/>
</dbReference>
<keyword evidence="5" id="KW-1185">Reference proteome</keyword>
<dbReference type="PANTHER" id="PTHR43420:SF12">
    <property type="entry name" value="N-ACETYLTRANSFERASE DOMAIN-CONTAINING PROTEIN"/>
    <property type="match status" value="1"/>
</dbReference>
<sequence>MSEATAEALSAIHVAAFMASRGWSVEEIAQLQASPHIFTVTCPDGFALGRVVVDEAELLTVAVAPAAQGRGIGAKLLLDFEQTAAQRGATRAFLEVATDNTAAMALYQRANWSTCGQRPAYYTRPDGSTCDAILMEKHLT</sequence>
<evidence type="ECO:0000256" key="1">
    <source>
        <dbReference type="ARBA" id="ARBA00022679"/>
    </source>
</evidence>
<evidence type="ECO:0000313" key="4">
    <source>
        <dbReference type="EMBL" id="SPF76940.1"/>
    </source>
</evidence>
<accession>A0A2R8ALR2</accession>
<evidence type="ECO:0000313" key="5">
    <source>
        <dbReference type="Proteomes" id="UP000244911"/>
    </source>
</evidence>
<evidence type="ECO:0000256" key="2">
    <source>
        <dbReference type="ARBA" id="ARBA00023315"/>
    </source>
</evidence>
<dbReference type="GO" id="GO:0004596">
    <property type="term" value="F:protein-N-terminal amino-acid acetyltransferase activity"/>
    <property type="evidence" value="ECO:0007669"/>
    <property type="project" value="UniProtKB-EC"/>
</dbReference>
<dbReference type="AlphaFoldDB" id="A0A2R8ALR2"/>
<name>A0A2R8ALR2_9RHOB</name>
<keyword evidence="1 4" id="KW-0808">Transferase</keyword>
<keyword evidence="2 4" id="KW-0012">Acyltransferase</keyword>
<dbReference type="Pfam" id="PF00583">
    <property type="entry name" value="Acetyltransf_1"/>
    <property type="match status" value="1"/>
</dbReference>